<evidence type="ECO:0000313" key="1">
    <source>
        <dbReference type="EMBL" id="PTD09456.1"/>
    </source>
</evidence>
<dbReference type="Proteomes" id="UP000241587">
    <property type="component" value="Unassembled WGS sequence"/>
</dbReference>
<comment type="caution">
    <text evidence="1">The sequence shown here is derived from an EMBL/GenBank/DDBJ whole genome shotgun (WGS) entry which is preliminary data.</text>
</comment>
<dbReference type="OMA" id="RANIYNA"/>
<reference evidence="1 2" key="1">
    <citation type="submission" date="2018-02" db="EMBL/GenBank/DDBJ databases">
        <title>Fusarium culmorum secondary metabolites in fungal-bacterial-plant interactions.</title>
        <authorList>
            <person name="Schmidt R."/>
        </authorList>
    </citation>
    <scope>NUCLEOTIDE SEQUENCE [LARGE SCALE GENOMIC DNA]</scope>
    <source>
        <strain evidence="1 2">PV</strain>
    </source>
</reference>
<gene>
    <name evidence="1" type="ORF">FCULG_00007389</name>
</gene>
<proteinExistence type="predicted"/>
<protein>
    <submittedName>
        <fullName evidence="1">Uncharacterized protein</fullName>
    </submittedName>
</protein>
<name>A0A2T4H0Z4_FUSCU</name>
<organism evidence="1 2">
    <name type="scientific">Fusarium culmorum</name>
    <dbReference type="NCBI Taxonomy" id="5516"/>
    <lineage>
        <taxon>Eukaryota</taxon>
        <taxon>Fungi</taxon>
        <taxon>Dikarya</taxon>
        <taxon>Ascomycota</taxon>
        <taxon>Pezizomycotina</taxon>
        <taxon>Sordariomycetes</taxon>
        <taxon>Hypocreomycetidae</taxon>
        <taxon>Hypocreales</taxon>
        <taxon>Nectriaceae</taxon>
        <taxon>Fusarium</taxon>
    </lineage>
</organism>
<dbReference type="OrthoDB" id="2993351at2759"/>
<keyword evidence="2" id="KW-1185">Reference proteome</keyword>
<evidence type="ECO:0000313" key="2">
    <source>
        <dbReference type="Proteomes" id="UP000241587"/>
    </source>
</evidence>
<sequence length="232" mass="26746">MTPRRVYSPAELEAIRSCHGDIEILRMFLSPGMAFEANISTTKDRQVQGLNKMQQDIYNAFADYGPTRGISVKPIYQPKDTLWLPEVLRTAVLSQCLLSERARSSDYQFRIVPYLSLAVFVYKCKVWFHGRFFFVVLGRDVKGPPGPLTIGLSVWNSSCFEKQQRESKVRRREKITRMAEAVEAQIPSPRVSPLLWNIFKTAFITRGKKYHSLVRDMTLEEMMAFFEGAYNS</sequence>
<accession>A0A2T4H0Z4</accession>
<dbReference type="AlphaFoldDB" id="A0A2T4H0Z4"/>
<dbReference type="EMBL" id="PVEM01000003">
    <property type="protein sequence ID" value="PTD09456.1"/>
    <property type="molecule type" value="Genomic_DNA"/>
</dbReference>